<dbReference type="Proteomes" id="UP001396334">
    <property type="component" value="Unassembled WGS sequence"/>
</dbReference>
<evidence type="ECO:0000259" key="7">
    <source>
        <dbReference type="Pfam" id="PF01764"/>
    </source>
</evidence>
<evidence type="ECO:0000256" key="3">
    <source>
        <dbReference type="ARBA" id="ARBA00022490"/>
    </source>
</evidence>
<keyword evidence="3" id="KW-0963">Cytoplasm</keyword>
<keyword evidence="10" id="KW-1185">Reference proteome</keyword>
<evidence type="ECO:0000256" key="4">
    <source>
        <dbReference type="ARBA" id="ARBA00022801"/>
    </source>
</evidence>
<dbReference type="Pfam" id="PF18117">
    <property type="entry name" value="EDS1_EP"/>
    <property type="match status" value="1"/>
</dbReference>
<dbReference type="EMBL" id="JBBPBN010000045">
    <property type="protein sequence ID" value="KAK8995908.1"/>
    <property type="molecule type" value="Genomic_DNA"/>
</dbReference>
<evidence type="ECO:0000256" key="6">
    <source>
        <dbReference type="ARBA" id="ARBA00023242"/>
    </source>
</evidence>
<organism evidence="9 10">
    <name type="scientific">Hibiscus sabdariffa</name>
    <name type="common">roselle</name>
    <dbReference type="NCBI Taxonomy" id="183260"/>
    <lineage>
        <taxon>Eukaryota</taxon>
        <taxon>Viridiplantae</taxon>
        <taxon>Streptophyta</taxon>
        <taxon>Embryophyta</taxon>
        <taxon>Tracheophyta</taxon>
        <taxon>Spermatophyta</taxon>
        <taxon>Magnoliopsida</taxon>
        <taxon>eudicotyledons</taxon>
        <taxon>Gunneridae</taxon>
        <taxon>Pentapetalae</taxon>
        <taxon>rosids</taxon>
        <taxon>malvids</taxon>
        <taxon>Malvales</taxon>
        <taxon>Malvaceae</taxon>
        <taxon>Malvoideae</taxon>
        <taxon>Hibiscus</taxon>
    </lineage>
</organism>
<dbReference type="Pfam" id="PF01764">
    <property type="entry name" value="Lipase_3"/>
    <property type="match status" value="1"/>
</dbReference>
<evidence type="ECO:0000256" key="1">
    <source>
        <dbReference type="ARBA" id="ARBA00004123"/>
    </source>
</evidence>
<dbReference type="SUPFAM" id="SSF53474">
    <property type="entry name" value="alpha/beta-Hydrolases"/>
    <property type="match status" value="1"/>
</dbReference>
<evidence type="ECO:0000256" key="2">
    <source>
        <dbReference type="ARBA" id="ARBA00004496"/>
    </source>
</evidence>
<feature type="domain" description="Fungal lipase-type" evidence="7">
    <location>
        <begin position="96"/>
        <end position="205"/>
    </location>
</feature>
<dbReference type="Gene3D" id="3.40.50.1820">
    <property type="entry name" value="alpha/beta hydrolase"/>
    <property type="match status" value="1"/>
</dbReference>
<evidence type="ECO:0008006" key="11">
    <source>
        <dbReference type="Google" id="ProtNLM"/>
    </source>
</evidence>
<accession>A0ABR2Q5F8</accession>
<comment type="caution">
    <text evidence="9">The sequence shown here is derived from an EMBL/GenBank/DDBJ whole genome shotgun (WGS) entry which is preliminary data.</text>
</comment>
<dbReference type="InterPro" id="IPR041266">
    <property type="entry name" value="EDS1_EP"/>
</dbReference>
<proteinExistence type="predicted"/>
<keyword evidence="6" id="KW-0539">Nucleus</keyword>
<evidence type="ECO:0000259" key="8">
    <source>
        <dbReference type="Pfam" id="PF18117"/>
    </source>
</evidence>
<name>A0ABR2Q5F8_9ROSI</name>
<feature type="domain" description="EDS1 EP" evidence="8">
    <location>
        <begin position="417"/>
        <end position="627"/>
    </location>
</feature>
<keyword evidence="5" id="KW-0611">Plant defense</keyword>
<gene>
    <name evidence="9" type="ORF">V6N11_076162</name>
</gene>
<dbReference type="InterPro" id="IPR029058">
    <property type="entry name" value="AB_hydrolase_fold"/>
</dbReference>
<reference evidence="9 10" key="1">
    <citation type="journal article" date="2024" name="G3 (Bethesda)">
        <title>Genome assembly of Hibiscus sabdariffa L. provides insights into metabolisms of medicinal natural products.</title>
        <authorList>
            <person name="Kim T."/>
        </authorList>
    </citation>
    <scope>NUCLEOTIDE SEQUENCE [LARGE SCALE GENOMIC DNA]</scope>
    <source>
        <strain evidence="9">TK-2024</strain>
        <tissue evidence="9">Old leaves</tissue>
    </source>
</reference>
<comment type="subcellular location">
    <subcellularLocation>
        <location evidence="2">Cytoplasm</location>
    </subcellularLocation>
    <subcellularLocation>
        <location evidence="1">Nucleus</location>
    </subcellularLocation>
</comment>
<dbReference type="PANTHER" id="PTHR47413">
    <property type="entry name" value="LIPASE-LIKE PAD4"/>
    <property type="match status" value="1"/>
</dbReference>
<keyword evidence="4" id="KW-0378">Hydrolase</keyword>
<sequence>MENGSSRQTNFETGEMLATFLASTPLLEDAWKVCSTANARFPNSYLLQQIGAVAYVAFSGRQLDSGLEQSCGNLLPLDAADGGLFAPLYRHSQAEEPIKVHRGMLKLFLSFHSGLQIQIPELVRRVKSIVFTGHSIGGTAATLSALWLLCHLQSTVSSSMPVLCITFGSPMLGNEALHRSILRQRWGGNFCHVVSKHDIMPRLLFAEIANHVSIIQPLLHCWNCCMASPQVTVDGLSSQLPLDLNTNIFQCVLKDLEMLAHAKDLSAESLFWPLGSYVFCSLEGAICVESAASVIQMMYLMMAMGSPSRCVEDHLKYGGYVGNVSKQFLQAKNFNEQDDGLPDSSFEAGVALALQSSDLTDKEPVQDLYFSMQNSSLRKNVAIMAKECLQMGQNDHRPNLAAANLAIRLSKIVPFRAEIEWYKACCDGADDQMGYYDSFKRKAGSRREARVNMNRHKLASFWNSVIHMLENNELPHDFDRRDKWILASLSYKLLVEPLDIADYYRTGMHRRRGHYTEKGRERRYEIFEKWWRDRRVEKEEHKRSKLASLTQDSCFWARVEEAREWLENVKSESDATKRNLLWHKIETFEKYARKLIENKEASKDVMLKNSSFSLWMEEWREMKEQAQQQQFPRWFPPLYS</sequence>
<evidence type="ECO:0000313" key="9">
    <source>
        <dbReference type="EMBL" id="KAK8995908.1"/>
    </source>
</evidence>
<evidence type="ECO:0000313" key="10">
    <source>
        <dbReference type="Proteomes" id="UP001396334"/>
    </source>
</evidence>
<evidence type="ECO:0000256" key="5">
    <source>
        <dbReference type="ARBA" id="ARBA00022821"/>
    </source>
</evidence>
<dbReference type="InterPro" id="IPR002921">
    <property type="entry name" value="Fungal_lipase-type"/>
</dbReference>
<dbReference type="PANTHER" id="PTHR47413:SF2">
    <property type="entry name" value="LIPASE-LIKE PAD4"/>
    <property type="match status" value="1"/>
</dbReference>
<protein>
    <recommendedName>
        <fullName evidence="11">Lipase-like PAD4</fullName>
    </recommendedName>
</protein>